<evidence type="ECO:0000259" key="7">
    <source>
        <dbReference type="Pfam" id="PF08366"/>
    </source>
</evidence>
<dbReference type="InterPro" id="IPR013577">
    <property type="entry name" value="LLGL2"/>
</dbReference>
<evidence type="ECO:0000313" key="8">
    <source>
        <dbReference type="Ensembl" id="ENSNBRP00000016174.1"/>
    </source>
</evidence>
<feature type="domain" description="Lethal giant larvae homologue 2" evidence="7">
    <location>
        <begin position="282"/>
        <end position="388"/>
    </location>
</feature>
<organism evidence="8 9">
    <name type="scientific">Neolamprologus brichardi</name>
    <name type="common">Fairy cichlid</name>
    <name type="synonym">Lamprologus brichardi</name>
    <dbReference type="NCBI Taxonomy" id="32507"/>
    <lineage>
        <taxon>Eukaryota</taxon>
        <taxon>Metazoa</taxon>
        <taxon>Chordata</taxon>
        <taxon>Craniata</taxon>
        <taxon>Vertebrata</taxon>
        <taxon>Euteleostomi</taxon>
        <taxon>Actinopterygii</taxon>
        <taxon>Neopterygii</taxon>
        <taxon>Teleostei</taxon>
        <taxon>Neoteleostei</taxon>
        <taxon>Acanthomorphata</taxon>
        <taxon>Ovalentaria</taxon>
        <taxon>Cichlomorphae</taxon>
        <taxon>Cichliformes</taxon>
        <taxon>Cichlidae</taxon>
        <taxon>African cichlids</taxon>
        <taxon>Pseudocrenilabrinae</taxon>
        <taxon>Lamprologini</taxon>
        <taxon>Neolamprologus</taxon>
    </lineage>
</organism>
<dbReference type="GO" id="GO:0045159">
    <property type="term" value="F:myosin II binding"/>
    <property type="evidence" value="ECO:0007669"/>
    <property type="project" value="TreeGrafter"/>
</dbReference>
<feature type="compositionally biased region" description="Low complexity" evidence="6">
    <location>
        <begin position="789"/>
        <end position="799"/>
    </location>
</feature>
<dbReference type="InterPro" id="IPR001680">
    <property type="entry name" value="WD40_rpt"/>
</dbReference>
<evidence type="ECO:0000256" key="3">
    <source>
        <dbReference type="ARBA" id="ARBA00022574"/>
    </source>
</evidence>
<dbReference type="Proteomes" id="UP000261580">
    <property type="component" value="Unassembled WGS sequence"/>
</dbReference>
<feature type="region of interest" description="Disordered" evidence="6">
    <location>
        <begin position="557"/>
        <end position="602"/>
    </location>
</feature>
<dbReference type="Pfam" id="PF00400">
    <property type="entry name" value="WD40"/>
    <property type="match status" value="1"/>
</dbReference>
<dbReference type="STRING" id="32507.ENSNBRP00000016174"/>
<feature type="compositionally biased region" description="Low complexity" evidence="6">
    <location>
        <begin position="560"/>
        <end position="578"/>
    </location>
</feature>
<reference evidence="8" key="1">
    <citation type="submission" date="2025-08" db="UniProtKB">
        <authorList>
            <consortium name="Ensembl"/>
        </authorList>
    </citation>
    <scope>IDENTIFICATION</scope>
</reference>
<feature type="region of interest" description="Disordered" evidence="6">
    <location>
        <begin position="683"/>
        <end position="801"/>
    </location>
</feature>
<feature type="repeat" description="WD" evidence="5">
    <location>
        <begin position="239"/>
        <end position="280"/>
    </location>
</feature>
<keyword evidence="3 5" id="KW-0853">WD repeat</keyword>
<dbReference type="PANTHER" id="PTHR10241:SF19">
    <property type="entry name" value="SYNTAXIN-BINDING PROTEIN 5-LIKE"/>
    <property type="match status" value="1"/>
</dbReference>
<accession>A0A3Q4MPR4</accession>
<evidence type="ECO:0000256" key="2">
    <source>
        <dbReference type="ARBA" id="ARBA00022483"/>
    </source>
</evidence>
<proteinExistence type="inferred from homology"/>
<feature type="compositionally biased region" description="Polar residues" evidence="6">
    <location>
        <begin position="719"/>
        <end position="737"/>
    </location>
</feature>
<evidence type="ECO:0000256" key="1">
    <source>
        <dbReference type="ARBA" id="ARBA00008070"/>
    </source>
</evidence>
<feature type="compositionally biased region" description="Polar residues" evidence="6">
    <location>
        <begin position="697"/>
        <end position="712"/>
    </location>
</feature>
<evidence type="ECO:0000313" key="9">
    <source>
        <dbReference type="Proteomes" id="UP000261580"/>
    </source>
</evidence>
<dbReference type="InterPro" id="IPR015943">
    <property type="entry name" value="WD40/YVTN_repeat-like_dom_sf"/>
</dbReference>
<dbReference type="PROSITE" id="PS50082">
    <property type="entry name" value="WD_REPEATS_2"/>
    <property type="match status" value="1"/>
</dbReference>
<keyword evidence="9" id="KW-1185">Reference proteome</keyword>
<evidence type="ECO:0000256" key="5">
    <source>
        <dbReference type="PROSITE-ProRule" id="PRU00221"/>
    </source>
</evidence>
<evidence type="ECO:0000256" key="6">
    <source>
        <dbReference type="SAM" id="MobiDB-lite"/>
    </source>
</evidence>
<dbReference type="GO" id="GO:0019905">
    <property type="term" value="F:syntaxin binding"/>
    <property type="evidence" value="ECO:0007669"/>
    <property type="project" value="TreeGrafter"/>
</dbReference>
<comment type="similarity">
    <text evidence="1">Belongs to the WD repeat L(2)GL family.</text>
</comment>
<dbReference type="OMA" id="SXSRENS"/>
<dbReference type="FunFam" id="2.130.10.10:FF:000521">
    <property type="entry name" value="syntaxin-binding protein 5-like isoform X1"/>
    <property type="match status" value="1"/>
</dbReference>
<dbReference type="Bgee" id="ENSNBRG00000012464">
    <property type="expression patterns" value="Expressed in brain and 2 other cell types or tissues"/>
</dbReference>
<name>A0A3Q4MPR4_NEOBR</name>
<dbReference type="GO" id="GO:0005096">
    <property type="term" value="F:GTPase activator activity"/>
    <property type="evidence" value="ECO:0007669"/>
    <property type="project" value="TreeGrafter"/>
</dbReference>
<protein>
    <submittedName>
        <fullName evidence="8">Syntaxin binding protein 5L</fullName>
    </submittedName>
</protein>
<feature type="compositionally biased region" description="Low complexity" evidence="6">
    <location>
        <begin position="28"/>
        <end position="37"/>
    </location>
</feature>
<dbReference type="SUPFAM" id="SSF50978">
    <property type="entry name" value="WD40 repeat-like"/>
    <property type="match status" value="2"/>
</dbReference>
<feature type="region of interest" description="Disordered" evidence="6">
    <location>
        <begin position="18"/>
        <end position="37"/>
    </location>
</feature>
<keyword evidence="4" id="KW-0677">Repeat</keyword>
<dbReference type="GO" id="GO:0006893">
    <property type="term" value="P:Golgi to plasma membrane transport"/>
    <property type="evidence" value="ECO:0007669"/>
    <property type="project" value="TreeGrafter"/>
</dbReference>
<dbReference type="GO" id="GO:0006887">
    <property type="term" value="P:exocytosis"/>
    <property type="evidence" value="ECO:0007669"/>
    <property type="project" value="UniProtKB-KW"/>
</dbReference>
<dbReference type="SMART" id="SM00320">
    <property type="entry name" value="WD40"/>
    <property type="match status" value="6"/>
</dbReference>
<keyword evidence="2" id="KW-0268">Exocytosis</keyword>
<dbReference type="GO" id="GO:0005886">
    <property type="term" value="C:plasma membrane"/>
    <property type="evidence" value="ECO:0007669"/>
    <property type="project" value="TreeGrafter"/>
</dbReference>
<dbReference type="GeneTree" id="ENSGT00950000182906"/>
<dbReference type="PRINTS" id="PR00962">
    <property type="entry name" value="LETHAL2GIANT"/>
</dbReference>
<dbReference type="AlphaFoldDB" id="A0A3Q4MPR4"/>
<dbReference type="PANTHER" id="PTHR10241">
    <property type="entry name" value="LETHAL 2 GIANT LARVAE PROTEIN"/>
    <property type="match status" value="1"/>
</dbReference>
<evidence type="ECO:0000256" key="4">
    <source>
        <dbReference type="ARBA" id="ARBA00022737"/>
    </source>
</evidence>
<dbReference type="Gene3D" id="2.130.10.10">
    <property type="entry name" value="YVTN repeat-like/Quinoprotein amine dehydrogenase"/>
    <property type="match status" value="2"/>
</dbReference>
<dbReference type="GO" id="GO:0031201">
    <property type="term" value="C:SNARE complex"/>
    <property type="evidence" value="ECO:0007669"/>
    <property type="project" value="TreeGrafter"/>
</dbReference>
<sequence>MKKFRKVLDGLTTSSPGATVGSPSCGSAAGTPTAAPTPKEIDVQETLVSENFQLCKTVRHGFPYQPTALAFDPVQKILAIGSRSGGVRILGRPGVDCYCQHESGAAVLQLQFLINEGALVSACADDTLHLWNLRQRRPAILHSLKFNRERITFCHLPFQSKWLYVGTERGNTHIVNIESFILSGYVIMWNKAIELSTKTHPGPVVHLSDSPKDEGKLLIGFESGTIVQWDLRGKKADFRIYYDEAIHSVSWHHEGKQFMCSHSDGSLTLWNLRNTTKPFQVTFPHGKIQKDARKESCKPILKVEYKTCRNSEPFVIFSGGLSYDKAGRRPALTIMHGKAITVLEMDYPIVEFMVLCETPYNNEVQEPYAVVVLLEKDLIVVDLTQSKYVTVKHTVRHHISESHHLTCTAYFADCPPDIIPILYSIGAKHKKTGYSQKEWPISGGTWTLGSHTYPEIIITGHADGSIKFWDASAITLQMLYKMKTSKVFEKPKPGEGRAAELVEEDPFAIQMVSWCPQSRMFCVVGISAHIILYRFSKYDANTQIVSLEVRLQCDSDDVISPSENENNPSFSEPGSHSPQPHHHHQHQHPASPGSRTPEGIKDSIPCLKVKDRAVRVPPGYQSELVIQLLWVDGEPPQQITSLDINSAYGLLAFGNCNGLAVVDYLQKTVILCLSTLDLYGSTDPYQRLTRSPRRNRQSTSGLTELTDNQQSIDMERNKSPTSDHVNGHCTSPTSQPCSAGKPRIPMGPEGPRLTRRGPGRPPFRKAQSAACMEISLPVSHTEESRENSFTRSRSSSVSSIDRDTKEAVTTLQFGESYGRKNDVLPTPCLWVGTSLGVVLLIPMSIPTDQEERMEEPVTMGVSGAVLMLKGSVLRFSFLDCMGALILTPYEVWRDHNAPEDPDRPRRRKLVHFSPSSSQDACGDGHLAVVCSERQAKVFLMPSQSCLFVHNITESSFVLRADVVSVCNSVCLACFCANGHVMTLRYDHGRSSSLSLDKHNNDFFLFILMFSVVYF</sequence>
<dbReference type="Ensembl" id="ENSNBRT00000016609.1">
    <property type="protein sequence ID" value="ENSNBRP00000016174.1"/>
    <property type="gene ID" value="ENSNBRG00000012464.1"/>
</dbReference>
<dbReference type="Pfam" id="PF08366">
    <property type="entry name" value="LLGL"/>
    <property type="match status" value="1"/>
</dbReference>
<dbReference type="InterPro" id="IPR036322">
    <property type="entry name" value="WD40_repeat_dom_sf"/>
</dbReference>
<reference evidence="8" key="2">
    <citation type="submission" date="2025-09" db="UniProtKB">
        <authorList>
            <consortium name="Ensembl"/>
        </authorList>
    </citation>
    <scope>IDENTIFICATION</scope>
</reference>
<dbReference type="InterPro" id="IPR000664">
    <property type="entry name" value="Lethal2_giant"/>
</dbReference>